<keyword evidence="3 7" id="KW-0479">Metal-binding</keyword>
<dbReference type="GO" id="GO:0005507">
    <property type="term" value="F:copper ion binding"/>
    <property type="evidence" value="ECO:0007669"/>
    <property type="project" value="UniProtKB-UniRule"/>
</dbReference>
<organism evidence="10 11">
    <name type="scientific">Siccibacter turicensis</name>
    <dbReference type="NCBI Taxonomy" id="357233"/>
    <lineage>
        <taxon>Bacteria</taxon>
        <taxon>Pseudomonadati</taxon>
        <taxon>Pseudomonadota</taxon>
        <taxon>Gammaproteobacteria</taxon>
        <taxon>Enterobacterales</taxon>
        <taxon>Enterobacteriaceae</taxon>
        <taxon>Siccibacter</taxon>
    </lineage>
</organism>
<dbReference type="Proteomes" id="UP000240212">
    <property type="component" value="Unassembled WGS sequence"/>
</dbReference>
<keyword evidence="4 7" id="KW-0732">Signal</keyword>
<dbReference type="InterPro" id="IPR032694">
    <property type="entry name" value="CopC/D"/>
</dbReference>
<evidence type="ECO:0000259" key="9">
    <source>
        <dbReference type="Pfam" id="PF04234"/>
    </source>
</evidence>
<evidence type="ECO:0000256" key="2">
    <source>
        <dbReference type="ARBA" id="ARBA00010509"/>
    </source>
</evidence>
<evidence type="ECO:0000256" key="6">
    <source>
        <dbReference type="ARBA" id="ARBA00023008"/>
    </source>
</evidence>
<dbReference type="InterPro" id="IPR007348">
    <property type="entry name" value="CopC_dom"/>
</dbReference>
<dbReference type="InterPro" id="IPR014756">
    <property type="entry name" value="Ig_E-set"/>
</dbReference>
<dbReference type="STRING" id="1388748.GCA_000463155_02591"/>
<comment type="subcellular location">
    <subcellularLocation>
        <location evidence="1 7">Periplasm</location>
    </subcellularLocation>
</comment>
<dbReference type="GO" id="GO:0042597">
    <property type="term" value="C:periplasmic space"/>
    <property type="evidence" value="ECO:0007669"/>
    <property type="project" value="UniProtKB-SubCell"/>
</dbReference>
<proteinExistence type="inferred from homology"/>
<evidence type="ECO:0000256" key="7">
    <source>
        <dbReference type="RuleBase" id="RU369037"/>
    </source>
</evidence>
<dbReference type="PANTHER" id="PTHR34820:SF4">
    <property type="entry name" value="INNER MEMBRANE PROTEIN YEBZ"/>
    <property type="match status" value="1"/>
</dbReference>
<dbReference type="GO" id="GO:0005886">
    <property type="term" value="C:plasma membrane"/>
    <property type="evidence" value="ECO:0007669"/>
    <property type="project" value="TreeGrafter"/>
</dbReference>
<accession>A0A2P8VKP1</accession>
<feature type="signal peptide" evidence="8">
    <location>
        <begin position="1"/>
        <end position="26"/>
    </location>
</feature>
<evidence type="ECO:0000256" key="1">
    <source>
        <dbReference type="ARBA" id="ARBA00004418"/>
    </source>
</evidence>
<evidence type="ECO:0000256" key="4">
    <source>
        <dbReference type="ARBA" id="ARBA00022729"/>
    </source>
</evidence>
<keyword evidence="5 7" id="KW-0574">Periplasm</keyword>
<dbReference type="NCBIfam" id="NF007636">
    <property type="entry name" value="PRK10301.1"/>
    <property type="match status" value="1"/>
</dbReference>
<comment type="caution">
    <text evidence="10">The sequence shown here is derived from an EMBL/GenBank/DDBJ whole genome shotgun (WGS) entry which is preliminary data.</text>
</comment>
<dbReference type="EMBL" id="PYEP01000003">
    <property type="protein sequence ID" value="PSN08131.1"/>
    <property type="molecule type" value="Genomic_DNA"/>
</dbReference>
<dbReference type="NCBIfam" id="NF033814">
    <property type="entry name" value="copper_CopC"/>
    <property type="match status" value="1"/>
</dbReference>
<dbReference type="AlphaFoldDB" id="A0A2P8VKP1"/>
<dbReference type="InterPro" id="IPR014755">
    <property type="entry name" value="Cu-Rt/internalin_Ig-like"/>
</dbReference>
<dbReference type="InterPro" id="IPR047685">
    <property type="entry name" value="CopC-like"/>
</dbReference>
<evidence type="ECO:0000256" key="5">
    <source>
        <dbReference type="ARBA" id="ARBA00022764"/>
    </source>
</evidence>
<evidence type="ECO:0000256" key="8">
    <source>
        <dbReference type="SAM" id="SignalP"/>
    </source>
</evidence>
<dbReference type="GO" id="GO:0006825">
    <property type="term" value="P:copper ion transport"/>
    <property type="evidence" value="ECO:0007669"/>
    <property type="project" value="InterPro"/>
</dbReference>
<protein>
    <recommendedName>
        <fullName evidence="7">Copper resistance protein C</fullName>
    </recommendedName>
</protein>
<comment type="function">
    <text evidence="7">Involved in copper resistance.</text>
</comment>
<keyword evidence="11" id="KW-1185">Reference proteome</keyword>
<feature type="chain" id="PRO_5015174065" description="Copper resistance protein C" evidence="8">
    <location>
        <begin position="27"/>
        <end position="124"/>
    </location>
</feature>
<dbReference type="RefSeq" id="WP_024549291.1">
    <property type="nucleotide sequence ID" value="NZ_CP188034.1"/>
</dbReference>
<sequence length="124" mass="13293">MLISRRVLPTLLALTTTLAFSSAALAHAHLKHQFPAADAAVSESPKALTLSFSEGVEQNFSKVMLTGPNNQLVATGKPTRSGSDDKQLEVPIEAPLKAGHYQVQWQVVSVDGHKTKGSWAFSVK</sequence>
<dbReference type="GO" id="GO:0046688">
    <property type="term" value="P:response to copper ion"/>
    <property type="evidence" value="ECO:0007669"/>
    <property type="project" value="UniProtKB-UniRule"/>
</dbReference>
<dbReference type="PANTHER" id="PTHR34820">
    <property type="entry name" value="INNER MEMBRANE PROTEIN YEBZ"/>
    <property type="match status" value="1"/>
</dbReference>
<reference evidence="10 11" key="1">
    <citation type="submission" date="2018-03" db="EMBL/GenBank/DDBJ databases">
        <title>Draft genome sequence of the first documented clinical Siccibacter turicensis isolate in Austria.</title>
        <authorList>
            <person name="Lepuschitz S."/>
            <person name="Pekard-Amenitsch S."/>
            <person name="Haunold R."/>
            <person name="Schill S."/>
            <person name="Mach R."/>
            <person name="Allerberger F."/>
            <person name="Ruppitsch W."/>
            <person name="Forsythe S.J."/>
        </authorList>
    </citation>
    <scope>NUCLEOTIDE SEQUENCE [LARGE SCALE GENOMIC DNA]</scope>
    <source>
        <strain evidence="10 11">6100069499-17</strain>
    </source>
</reference>
<dbReference type="OrthoDB" id="9796814at2"/>
<dbReference type="FunFam" id="2.60.40.1220:FF:000001">
    <property type="entry name" value="CopC domain-containing protein YobA"/>
    <property type="match status" value="1"/>
</dbReference>
<dbReference type="Gene3D" id="2.60.40.1220">
    <property type="match status" value="1"/>
</dbReference>
<feature type="domain" description="CopC" evidence="9">
    <location>
        <begin position="27"/>
        <end position="123"/>
    </location>
</feature>
<dbReference type="SUPFAM" id="SSF81296">
    <property type="entry name" value="E set domains"/>
    <property type="match status" value="1"/>
</dbReference>
<name>A0A2P8VKP1_9ENTR</name>
<keyword evidence="6 7" id="KW-0186">Copper</keyword>
<dbReference type="Pfam" id="PF04234">
    <property type="entry name" value="CopC"/>
    <property type="match status" value="1"/>
</dbReference>
<gene>
    <name evidence="10" type="ORF">C7G83_08085</name>
</gene>
<evidence type="ECO:0000256" key="3">
    <source>
        <dbReference type="ARBA" id="ARBA00022723"/>
    </source>
</evidence>
<evidence type="ECO:0000313" key="10">
    <source>
        <dbReference type="EMBL" id="PSN08131.1"/>
    </source>
</evidence>
<evidence type="ECO:0000313" key="11">
    <source>
        <dbReference type="Proteomes" id="UP000240212"/>
    </source>
</evidence>
<comment type="similarity">
    <text evidence="2 7">Belongs to the CopC family.</text>
</comment>